<evidence type="ECO:0000313" key="2">
    <source>
        <dbReference type="EnsemblProtists" id="EOD14861"/>
    </source>
</evidence>
<dbReference type="GO" id="GO:0016491">
    <property type="term" value="F:oxidoreductase activity"/>
    <property type="evidence" value="ECO:0007669"/>
    <property type="project" value="InterPro"/>
</dbReference>
<evidence type="ECO:0008006" key="4">
    <source>
        <dbReference type="Google" id="ProtNLM"/>
    </source>
</evidence>
<reference evidence="2" key="2">
    <citation type="submission" date="2024-10" db="UniProtKB">
        <authorList>
            <consortium name="EnsemblProtists"/>
        </authorList>
    </citation>
    <scope>IDENTIFICATION</scope>
</reference>
<dbReference type="KEGG" id="ehx:EMIHUDRAFT_448256"/>
<dbReference type="HOGENOM" id="CLU_988455_0_0_1"/>
<dbReference type="GeneID" id="17260994"/>
<dbReference type="NCBIfam" id="NF041278">
    <property type="entry name" value="CmcJ_NvfI_EfuI"/>
    <property type="match status" value="1"/>
</dbReference>
<dbReference type="PANTHER" id="PTHR34598">
    <property type="entry name" value="BLL6449 PROTEIN"/>
    <property type="match status" value="1"/>
</dbReference>
<accession>A0A0D3IUC6</accession>
<protein>
    <recommendedName>
        <fullName evidence="4">Methyltransferase</fullName>
    </recommendedName>
</protein>
<name>A0A0D3IUC6_EMIH1</name>
<dbReference type="Proteomes" id="UP000013827">
    <property type="component" value="Unassembled WGS sequence"/>
</dbReference>
<dbReference type="PaxDb" id="2903-EOD14861"/>
<sequence length="282" mass="30618">MSAAKLSERLATLQYLTRPSAGKRTGRNIGVHANVATDLEAVHVPIPVKMADYRRVAAPPRLIVDRFELRRWQPAQPDFADPASVRTFYAAAEAFVCAAVGAARVHVFDHTLRTSGVSSLNAADGASAAGAVLRVHGDYTADSAPTRLAQLAAAGAITVEPAPSRFAFVNVWRSVDQQQPVLSHPLALCRPRSIDYARDTWSYHMHFEDRVGRNLAIEAKAGHEWGYYPRMTADEALLFFAFDSSAADGDVGVVHTAFDDPAIDGAGVPRRSVELRTVALWD</sequence>
<organism evidence="2 3">
    <name type="scientific">Emiliania huxleyi (strain CCMP1516)</name>
    <dbReference type="NCBI Taxonomy" id="280463"/>
    <lineage>
        <taxon>Eukaryota</taxon>
        <taxon>Haptista</taxon>
        <taxon>Haptophyta</taxon>
        <taxon>Prymnesiophyceae</taxon>
        <taxon>Isochrysidales</taxon>
        <taxon>Noelaerhabdaceae</taxon>
        <taxon>Emiliania</taxon>
    </lineage>
</organism>
<dbReference type="InterPro" id="IPR044053">
    <property type="entry name" value="AsaB-like"/>
</dbReference>
<comment type="similarity">
    <text evidence="1">Belongs to the asaB hydroxylase/desaturase family.</text>
</comment>
<evidence type="ECO:0000256" key="1">
    <source>
        <dbReference type="ARBA" id="ARBA00023604"/>
    </source>
</evidence>
<evidence type="ECO:0000313" key="3">
    <source>
        <dbReference type="Proteomes" id="UP000013827"/>
    </source>
</evidence>
<dbReference type="eggNOG" id="ENOG502RZAA">
    <property type="taxonomic scope" value="Eukaryota"/>
</dbReference>
<keyword evidence="3" id="KW-1185">Reference proteome</keyword>
<dbReference type="RefSeq" id="XP_005767290.1">
    <property type="nucleotide sequence ID" value="XM_005767233.1"/>
</dbReference>
<dbReference type="PANTHER" id="PTHR34598:SF3">
    <property type="entry name" value="OXIDOREDUCTASE AN1597"/>
    <property type="match status" value="1"/>
</dbReference>
<dbReference type="EnsemblProtists" id="EOD14861">
    <property type="protein sequence ID" value="EOD14861"/>
    <property type="gene ID" value="EMIHUDRAFT_448256"/>
</dbReference>
<proteinExistence type="inferred from homology"/>
<reference evidence="3" key="1">
    <citation type="journal article" date="2013" name="Nature">
        <title>Pan genome of the phytoplankton Emiliania underpins its global distribution.</title>
        <authorList>
            <person name="Read B.A."/>
            <person name="Kegel J."/>
            <person name="Klute M.J."/>
            <person name="Kuo A."/>
            <person name="Lefebvre S.C."/>
            <person name="Maumus F."/>
            <person name="Mayer C."/>
            <person name="Miller J."/>
            <person name="Monier A."/>
            <person name="Salamov A."/>
            <person name="Young J."/>
            <person name="Aguilar M."/>
            <person name="Claverie J.M."/>
            <person name="Frickenhaus S."/>
            <person name="Gonzalez K."/>
            <person name="Herman E.K."/>
            <person name="Lin Y.C."/>
            <person name="Napier J."/>
            <person name="Ogata H."/>
            <person name="Sarno A.F."/>
            <person name="Shmutz J."/>
            <person name="Schroeder D."/>
            <person name="de Vargas C."/>
            <person name="Verret F."/>
            <person name="von Dassow P."/>
            <person name="Valentin K."/>
            <person name="Van de Peer Y."/>
            <person name="Wheeler G."/>
            <person name="Dacks J.B."/>
            <person name="Delwiche C.F."/>
            <person name="Dyhrman S.T."/>
            <person name="Glockner G."/>
            <person name="John U."/>
            <person name="Richards T."/>
            <person name="Worden A.Z."/>
            <person name="Zhang X."/>
            <person name="Grigoriev I.V."/>
            <person name="Allen A.E."/>
            <person name="Bidle K."/>
            <person name="Borodovsky M."/>
            <person name="Bowler C."/>
            <person name="Brownlee C."/>
            <person name="Cock J.M."/>
            <person name="Elias M."/>
            <person name="Gladyshev V.N."/>
            <person name="Groth M."/>
            <person name="Guda C."/>
            <person name="Hadaegh A."/>
            <person name="Iglesias-Rodriguez M.D."/>
            <person name="Jenkins J."/>
            <person name="Jones B.M."/>
            <person name="Lawson T."/>
            <person name="Leese F."/>
            <person name="Lindquist E."/>
            <person name="Lobanov A."/>
            <person name="Lomsadze A."/>
            <person name="Malik S.B."/>
            <person name="Marsh M.E."/>
            <person name="Mackinder L."/>
            <person name="Mock T."/>
            <person name="Mueller-Roeber B."/>
            <person name="Pagarete A."/>
            <person name="Parker M."/>
            <person name="Probert I."/>
            <person name="Quesneville H."/>
            <person name="Raines C."/>
            <person name="Rensing S.A."/>
            <person name="Riano-Pachon D.M."/>
            <person name="Richier S."/>
            <person name="Rokitta S."/>
            <person name="Shiraiwa Y."/>
            <person name="Soanes D.M."/>
            <person name="van der Giezen M."/>
            <person name="Wahlund T.M."/>
            <person name="Williams B."/>
            <person name="Wilson W."/>
            <person name="Wolfe G."/>
            <person name="Wurch L.L."/>
        </authorList>
    </citation>
    <scope>NUCLEOTIDE SEQUENCE</scope>
</reference>
<dbReference type="AlphaFoldDB" id="A0A0D3IUC6"/>